<feature type="region of interest" description="Disordered" evidence="2">
    <location>
        <begin position="275"/>
        <end position="294"/>
    </location>
</feature>
<feature type="compositionally biased region" description="Low complexity" evidence="2">
    <location>
        <begin position="331"/>
        <end position="347"/>
    </location>
</feature>
<feature type="compositionally biased region" description="Basic and acidic residues" evidence="2">
    <location>
        <begin position="31"/>
        <end position="47"/>
    </location>
</feature>
<dbReference type="EMBL" id="CDQK01000001">
    <property type="protein sequence ID" value="CEP20994.1"/>
    <property type="molecule type" value="Genomic_DNA"/>
</dbReference>
<feature type="region of interest" description="Disordered" evidence="2">
    <location>
        <begin position="1"/>
        <end position="60"/>
    </location>
</feature>
<proteinExistence type="predicted"/>
<feature type="compositionally biased region" description="Acidic residues" evidence="2">
    <location>
        <begin position="1"/>
        <end position="10"/>
    </location>
</feature>
<dbReference type="InterPro" id="IPR001374">
    <property type="entry name" value="R3H_dom"/>
</dbReference>
<organism evidence="5 6">
    <name type="scientific">Cyberlindnera jadinii (strain ATCC 18201 / CBS 1600 / BCRC 20928 / JCM 3617 / NBRC 0987 / NRRL Y-1542)</name>
    <name type="common">Torula yeast</name>
    <name type="synonym">Candida utilis</name>
    <dbReference type="NCBI Taxonomy" id="983966"/>
    <lineage>
        <taxon>Eukaryota</taxon>
        <taxon>Fungi</taxon>
        <taxon>Dikarya</taxon>
        <taxon>Ascomycota</taxon>
        <taxon>Saccharomycotina</taxon>
        <taxon>Saccharomycetes</taxon>
        <taxon>Phaffomycetales</taxon>
        <taxon>Phaffomycetaceae</taxon>
        <taxon>Cyberlindnera</taxon>
    </lineage>
</organism>
<feature type="domain" description="SUZ" evidence="4">
    <location>
        <begin position="193"/>
        <end position="279"/>
    </location>
</feature>
<protein>
    <submittedName>
        <fullName evidence="5">RNA-binding suppressor of PAS kinase protein 1</fullName>
    </submittedName>
</protein>
<evidence type="ECO:0000259" key="4">
    <source>
        <dbReference type="PROSITE" id="PS51673"/>
    </source>
</evidence>
<accession>A0A0H5CAT6</accession>
<feature type="compositionally biased region" description="Basic residues" evidence="2">
    <location>
        <begin position="395"/>
        <end position="407"/>
    </location>
</feature>
<keyword evidence="5" id="KW-0808">Transferase</keyword>
<dbReference type="PROSITE" id="PS51673">
    <property type="entry name" value="SUZ"/>
    <property type="match status" value="1"/>
</dbReference>
<reference evidence="6" key="1">
    <citation type="journal article" date="2015" name="J. Biotechnol.">
        <title>The structure of the Cyberlindnera jadinii genome and its relation to Candida utilis analyzed by the occurrence of single nucleotide polymorphisms.</title>
        <authorList>
            <person name="Rupp O."/>
            <person name="Brinkrolf K."/>
            <person name="Buerth C."/>
            <person name="Kunigo M."/>
            <person name="Schneider J."/>
            <person name="Jaenicke S."/>
            <person name="Goesmann A."/>
            <person name="Puehler A."/>
            <person name="Jaeger K.-E."/>
            <person name="Ernst J.F."/>
        </authorList>
    </citation>
    <scope>NUCLEOTIDE SEQUENCE [LARGE SCALE GENOMIC DNA]</scope>
    <source>
        <strain evidence="6">ATCC 18201 / CBS 1600 / BCRC 20928 / JCM 3617 / NBRC 0987 / NRRL Y-1542</strain>
    </source>
</reference>
<feature type="compositionally biased region" description="Low complexity" evidence="2">
    <location>
        <begin position="281"/>
        <end position="294"/>
    </location>
</feature>
<name>A0A0H5CAT6_CYBJN</name>
<dbReference type="GO" id="GO:0003676">
    <property type="term" value="F:nucleic acid binding"/>
    <property type="evidence" value="ECO:0007669"/>
    <property type="project" value="UniProtKB-UniRule"/>
</dbReference>
<evidence type="ECO:0000256" key="1">
    <source>
        <dbReference type="ARBA" id="ARBA00022553"/>
    </source>
</evidence>
<dbReference type="InterPro" id="IPR036867">
    <property type="entry name" value="R3H_dom_sf"/>
</dbReference>
<evidence type="ECO:0000259" key="3">
    <source>
        <dbReference type="PROSITE" id="PS51061"/>
    </source>
</evidence>
<feature type="compositionally biased region" description="Basic and acidic residues" evidence="2">
    <location>
        <begin position="216"/>
        <end position="250"/>
    </location>
</feature>
<feature type="region of interest" description="Disordered" evidence="2">
    <location>
        <begin position="181"/>
        <end position="260"/>
    </location>
</feature>
<feature type="region of interest" description="Disordered" evidence="2">
    <location>
        <begin position="381"/>
        <end position="429"/>
    </location>
</feature>
<dbReference type="Pfam" id="PF12752">
    <property type="entry name" value="SUZ"/>
    <property type="match status" value="1"/>
</dbReference>
<dbReference type="AlphaFoldDB" id="A0A0H5CAT6"/>
<sequence>MAGTSEEEVVETPSVVEQKQQQQQQQEQGEASEKREPKSQPEEKGNDTKNQTLPHKPVPHITDALRRALSIPRDRTFIVKLEKDLQSFIMSNTDSYLLAPMNSYYRLITHQTAEYYCLGHTLNEGTNSILVFKHIGVELTTPTPLSTLPIGVPYTGVIPVQYCYPQNMYQQFPLPVVPQVGQVPQQQHQHQQQYPQTTPSDQNITTTHPSQHIKIMKRDDSKNKAEDSEGDKNEETTKEGEEVETDDTKENTPQSLISDLASRELEYQKARERIFADDQGSSTESSPETSPVVTNAQPFAYGATMNGYYMPDMNQLAAGMGAMGMYYPQQQQQQPLGSQSDPLLPSQINSGGQPLISPGWQQFVPVQYYQGQQLYYPGYAPGYPQRGGYNQRGGYYKRRGHHKKKRNANGYTSSSANSNSNLNSNNNSP</sequence>
<feature type="domain" description="R3H" evidence="3">
    <location>
        <begin position="75"/>
        <end position="141"/>
    </location>
</feature>
<dbReference type="Proteomes" id="UP000038830">
    <property type="component" value="Unassembled WGS sequence"/>
</dbReference>
<feature type="compositionally biased region" description="Polar residues" evidence="2">
    <location>
        <begin position="197"/>
        <end position="210"/>
    </location>
</feature>
<keyword evidence="5" id="KW-0418">Kinase</keyword>
<evidence type="ECO:0000256" key="2">
    <source>
        <dbReference type="SAM" id="MobiDB-lite"/>
    </source>
</evidence>
<feature type="compositionally biased region" description="Low complexity" evidence="2">
    <location>
        <begin position="11"/>
        <end position="28"/>
    </location>
</feature>
<keyword evidence="1" id="KW-0597">Phosphoprotein</keyword>
<dbReference type="InterPro" id="IPR024771">
    <property type="entry name" value="SUZ"/>
</dbReference>
<evidence type="ECO:0000313" key="6">
    <source>
        <dbReference type="Proteomes" id="UP000038830"/>
    </source>
</evidence>
<dbReference type="SUPFAM" id="SSF82708">
    <property type="entry name" value="R3H domain"/>
    <property type="match status" value="1"/>
</dbReference>
<dbReference type="PANTHER" id="PTHR15672">
    <property type="entry name" value="CAMP-REGULATED PHOSPHOPROTEIN 21 RELATED R3H DOMAIN CONTAINING PROTEIN"/>
    <property type="match status" value="1"/>
</dbReference>
<feature type="compositionally biased region" description="Low complexity" evidence="2">
    <location>
        <begin position="381"/>
        <end position="394"/>
    </location>
</feature>
<evidence type="ECO:0000313" key="5">
    <source>
        <dbReference type="EMBL" id="CEP20994.1"/>
    </source>
</evidence>
<feature type="compositionally biased region" description="Low complexity" evidence="2">
    <location>
        <begin position="181"/>
        <end position="196"/>
    </location>
</feature>
<dbReference type="Pfam" id="PF01424">
    <property type="entry name" value="R3H"/>
    <property type="match status" value="1"/>
</dbReference>
<dbReference type="PROSITE" id="PS51061">
    <property type="entry name" value="R3H"/>
    <property type="match status" value="1"/>
</dbReference>
<dbReference type="GO" id="GO:0006012">
    <property type="term" value="P:galactose metabolic process"/>
    <property type="evidence" value="ECO:0007669"/>
    <property type="project" value="TreeGrafter"/>
</dbReference>
<dbReference type="GO" id="GO:0016301">
    <property type="term" value="F:kinase activity"/>
    <property type="evidence" value="ECO:0007669"/>
    <property type="project" value="UniProtKB-KW"/>
</dbReference>
<feature type="region of interest" description="Disordered" evidence="2">
    <location>
        <begin position="331"/>
        <end position="351"/>
    </location>
</feature>
<feature type="compositionally biased region" description="Low complexity" evidence="2">
    <location>
        <begin position="413"/>
        <end position="429"/>
    </location>
</feature>
<dbReference type="PANTHER" id="PTHR15672:SF8">
    <property type="entry name" value="PROTEIN ENCORE"/>
    <property type="match status" value="1"/>
</dbReference>
<dbReference type="InterPro" id="IPR051937">
    <property type="entry name" value="R3H_domain_containing"/>
</dbReference>
<dbReference type="Gene3D" id="3.30.1370.50">
    <property type="entry name" value="R3H-like domain"/>
    <property type="match status" value="1"/>
</dbReference>
<gene>
    <name evidence="5" type="primary">RBS1</name>
    <name evidence="5" type="ORF">BN1211_0987</name>
</gene>
<dbReference type="CDD" id="cd02642">
    <property type="entry name" value="R3H_encore_like"/>
    <property type="match status" value="1"/>
</dbReference>